<protein>
    <submittedName>
        <fullName evidence="1">T3SS effector HopA1 family protein</fullName>
    </submittedName>
</protein>
<evidence type="ECO:0000313" key="1">
    <source>
        <dbReference type="EMBL" id="MDO7847323.1"/>
    </source>
</evidence>
<evidence type="ECO:0000313" key="2">
    <source>
        <dbReference type="Proteomes" id="UP001167796"/>
    </source>
</evidence>
<dbReference type="InterPro" id="IPR040871">
    <property type="entry name" value="HopA1"/>
</dbReference>
<organism evidence="1 2">
    <name type="scientific">Hymenobacter mellowenesis</name>
    <dbReference type="NCBI Taxonomy" id="3063995"/>
    <lineage>
        <taxon>Bacteria</taxon>
        <taxon>Pseudomonadati</taxon>
        <taxon>Bacteroidota</taxon>
        <taxon>Cytophagia</taxon>
        <taxon>Cytophagales</taxon>
        <taxon>Hymenobacteraceae</taxon>
        <taxon>Hymenobacter</taxon>
    </lineage>
</organism>
<dbReference type="EMBL" id="JAUQSX010000006">
    <property type="protein sequence ID" value="MDO7847323.1"/>
    <property type="molecule type" value="Genomic_DNA"/>
</dbReference>
<dbReference type="Pfam" id="PF17914">
    <property type="entry name" value="HopA1"/>
    <property type="match status" value="1"/>
</dbReference>
<accession>A0ABT9ACQ8</accession>
<dbReference type="RefSeq" id="WP_305012000.1">
    <property type="nucleotide sequence ID" value="NZ_JAUQSX010000006.1"/>
</dbReference>
<dbReference type="Proteomes" id="UP001167796">
    <property type="component" value="Unassembled WGS sequence"/>
</dbReference>
<gene>
    <name evidence="1" type="ORF">Q5H92_13200</name>
</gene>
<reference evidence="1" key="1">
    <citation type="submission" date="2023-07" db="EMBL/GenBank/DDBJ databases">
        <authorList>
            <person name="Kim M.K."/>
        </authorList>
    </citation>
    <scope>NUCLEOTIDE SEQUENCE</scope>
    <source>
        <strain evidence="1">M29</strain>
    </source>
</reference>
<name>A0ABT9ACQ8_9BACT</name>
<keyword evidence="2" id="KW-1185">Reference proteome</keyword>
<proteinExistence type="predicted"/>
<sequence length="334" mass="36229">MLPEMHPDFLTVIDAVRFEAPDHYRFRGQPRNVHNISVSIAGMPPKPLDAHYTKVVQVLESDIYANLYKNQQALPPAAPPPTHADFILAVSAANNGGGTWDDSWEFVGLAADQRAIVTNKQLNFWVPAADVRPRPGQPLRAGERCQVRVGKEIRNLNPHYYMAYGDEPMSKDRQGVLMRYYWSLLPAGVVPYMAGITTRLNAQGVPFRTKVLAKPTEYGAADAGVLYVEKQHRAAAEAAVLAVHEEVAAHLLPGVPLFTQALRPGLAYAEDPADGLSFGLSRARLVAQALAACATRGQDATADKLAAIAAAFRAAGFDPDHPYYHGGVPAAFTS</sequence>
<comment type="caution">
    <text evidence="1">The sequence shown here is derived from an EMBL/GenBank/DDBJ whole genome shotgun (WGS) entry which is preliminary data.</text>
</comment>